<evidence type="ECO:0000256" key="2">
    <source>
        <dbReference type="SAM" id="Phobius"/>
    </source>
</evidence>
<dbReference type="EMBL" id="CP064795">
    <property type="protein sequence ID" value="QPG04922.1"/>
    <property type="molecule type" value="Genomic_DNA"/>
</dbReference>
<dbReference type="RefSeq" id="WP_195810014.1">
    <property type="nucleotide sequence ID" value="NZ_CP064795.1"/>
</dbReference>
<sequence>MTAPQLTVIAMAFGATAVVLLIALGFYLLTLKRRLQHLQNEHSHHLKVTEEQLRHFQHQLDEKQNRSLVQSRHLQQLQNSLTAVEAQVKEVKLQDPSMRLYQRAAELVKQGASVEELVQTCDIPHTEAEMIMKIHKDNPPPT</sequence>
<dbReference type="Proteomes" id="UP000595095">
    <property type="component" value="Chromosome"/>
</dbReference>
<dbReference type="AlphaFoldDB" id="A0A7S9DW38"/>
<gene>
    <name evidence="3" type="ORF">IT774_12240</name>
</gene>
<reference evidence="3 4" key="1">
    <citation type="submission" date="2020-11" db="EMBL/GenBank/DDBJ databases">
        <title>Complete genome sequence for Salinimonas sp. strain G2-b.</title>
        <authorList>
            <person name="Park S.-J."/>
        </authorList>
    </citation>
    <scope>NUCLEOTIDE SEQUENCE [LARGE SCALE GENOMIC DNA]</scope>
    <source>
        <strain evidence="3 4">G2-b</strain>
    </source>
</reference>
<accession>A0A7S9DW38</accession>
<keyword evidence="2" id="KW-0812">Transmembrane</keyword>
<evidence type="ECO:0000256" key="1">
    <source>
        <dbReference type="SAM" id="Coils"/>
    </source>
</evidence>
<evidence type="ECO:0000313" key="4">
    <source>
        <dbReference type="Proteomes" id="UP000595095"/>
    </source>
</evidence>
<keyword evidence="2" id="KW-0472">Membrane</keyword>
<organism evidence="3 4">
    <name type="scientific">Salinimonas marina</name>
    <dbReference type="NCBI Taxonomy" id="2785918"/>
    <lineage>
        <taxon>Bacteria</taxon>
        <taxon>Pseudomonadati</taxon>
        <taxon>Pseudomonadota</taxon>
        <taxon>Gammaproteobacteria</taxon>
        <taxon>Alteromonadales</taxon>
        <taxon>Alteromonadaceae</taxon>
        <taxon>Alteromonas/Salinimonas group</taxon>
        <taxon>Salinimonas</taxon>
    </lineage>
</organism>
<evidence type="ECO:0000313" key="3">
    <source>
        <dbReference type="EMBL" id="QPG04922.1"/>
    </source>
</evidence>
<keyword evidence="2" id="KW-1133">Transmembrane helix</keyword>
<name>A0A7S9DW38_9ALTE</name>
<dbReference type="KEGG" id="smaa:IT774_12240"/>
<keyword evidence="4" id="KW-1185">Reference proteome</keyword>
<protein>
    <submittedName>
        <fullName evidence="3">DUF2802 domain-containing protein</fullName>
    </submittedName>
</protein>
<keyword evidence="1" id="KW-0175">Coiled coil</keyword>
<feature type="transmembrane region" description="Helical" evidence="2">
    <location>
        <begin position="6"/>
        <end position="29"/>
    </location>
</feature>
<dbReference type="InterPro" id="IPR021244">
    <property type="entry name" value="DUF2802"/>
</dbReference>
<dbReference type="Pfam" id="PF10975">
    <property type="entry name" value="DUF2802"/>
    <property type="match status" value="1"/>
</dbReference>
<proteinExistence type="predicted"/>
<feature type="coiled-coil region" evidence="1">
    <location>
        <begin position="46"/>
        <end position="94"/>
    </location>
</feature>